<accession>B1FS92</accession>
<reference evidence="2 3" key="1">
    <citation type="submission" date="2008-03" db="EMBL/GenBank/DDBJ databases">
        <title>Sequencing of the draft genome and assembly of Burkholderia ambifaria IOP40-10.</title>
        <authorList>
            <consortium name="US DOE Joint Genome Institute (JGI-PGF)"/>
            <person name="Copeland A."/>
            <person name="Lucas S."/>
            <person name="Lapidus A."/>
            <person name="Glavina del Rio T."/>
            <person name="Dalin E."/>
            <person name="Tice H."/>
            <person name="Bruce D."/>
            <person name="Goodwin L."/>
            <person name="Pitluck S."/>
            <person name="Larimer F."/>
            <person name="Land M.L."/>
            <person name="Hauser L."/>
            <person name="Tiedje J."/>
            <person name="Richardson P."/>
        </authorList>
    </citation>
    <scope>NUCLEOTIDE SEQUENCE [LARGE SCALE GENOMIC DNA]</scope>
    <source>
        <strain evidence="2 3">IOP40-10</strain>
    </source>
</reference>
<organism evidence="2 3">
    <name type="scientific">Burkholderia ambifaria IOP40-10</name>
    <dbReference type="NCBI Taxonomy" id="396596"/>
    <lineage>
        <taxon>Bacteria</taxon>
        <taxon>Pseudomonadati</taxon>
        <taxon>Pseudomonadota</taxon>
        <taxon>Betaproteobacteria</taxon>
        <taxon>Burkholderiales</taxon>
        <taxon>Burkholderiaceae</taxon>
        <taxon>Burkholderia</taxon>
        <taxon>Burkholderia cepacia complex</taxon>
    </lineage>
</organism>
<protein>
    <submittedName>
        <fullName evidence="2">Uncharacterized protein</fullName>
    </submittedName>
</protein>
<proteinExistence type="predicted"/>
<keyword evidence="1" id="KW-0472">Membrane</keyword>
<evidence type="ECO:0000256" key="1">
    <source>
        <dbReference type="SAM" id="Phobius"/>
    </source>
</evidence>
<name>B1FS92_9BURK</name>
<dbReference type="AlphaFoldDB" id="B1FS92"/>
<keyword evidence="1" id="KW-0812">Transmembrane</keyword>
<gene>
    <name evidence="2" type="ORF">BamIOP4010DRAFT_6905</name>
</gene>
<dbReference type="EMBL" id="ABLC01000555">
    <property type="protein sequence ID" value="EDS99578.1"/>
    <property type="molecule type" value="Genomic_DNA"/>
</dbReference>
<keyword evidence="1" id="KW-1133">Transmembrane helix</keyword>
<feature type="transmembrane region" description="Helical" evidence="1">
    <location>
        <begin position="60"/>
        <end position="79"/>
    </location>
</feature>
<evidence type="ECO:0000313" key="3">
    <source>
        <dbReference type="Proteomes" id="UP000005463"/>
    </source>
</evidence>
<dbReference type="Proteomes" id="UP000005463">
    <property type="component" value="Unassembled WGS sequence"/>
</dbReference>
<comment type="caution">
    <text evidence="2">The sequence shown here is derived from an EMBL/GenBank/DDBJ whole genome shotgun (WGS) entry which is preliminary data.</text>
</comment>
<evidence type="ECO:0000313" key="2">
    <source>
        <dbReference type="EMBL" id="EDS99578.1"/>
    </source>
</evidence>
<sequence length="83" mass="8827">MLSNVARSLTVPVLVSIWLSSVSSEPVSSGTVLLRLYAVTDSFLPVFTCLRIGDRLSSDVVKITLIGCICVITTIPFVSPAVT</sequence>